<sequence length="421" mass="48292">MLYSHLVKENESDDSLVSLFSIVDVDDCWPPLSPSLSTWSTGSTRSSQSTDSSPSTSIGGGTLPRDVMVKRDSEQANQAMLPKLPLPSRPSCYFVYVGYTKKVVQMVLDQLSSNTTDYKTLVEFLHFRDRTPILKLTREHEGVLFRAPARYGKTSAISMLNYFYDFRFASTFADNFQYTDAEVYESQEHNDSYVLNLDFGQLRMEDCDFDLDKALNAQLDKFVADYSLFTPVGHGNVEYRDPIAAQTFNNIMENVIQHVEPVQVKPFKLVICIDDYDVPYWKASELESVEKCRAVRETLGNFFQQIARWRFRSCLISLVFLTGQTSILPFLPGLRSRLGMFDIEANDCAGGVYRFNDEDVRWIGRVLNHRFHSLNLDKAANHFIESREAKEENRESGFLGYSYSTVLHFYRNFLEDAAKEV</sequence>
<accession>A0ABR3F7V1</accession>
<feature type="region of interest" description="Disordered" evidence="1">
    <location>
        <begin position="37"/>
        <end position="65"/>
    </location>
</feature>
<dbReference type="Proteomes" id="UP001465976">
    <property type="component" value="Unassembled WGS sequence"/>
</dbReference>
<proteinExistence type="predicted"/>
<dbReference type="EMBL" id="JBAHYK010000791">
    <property type="protein sequence ID" value="KAL0571290.1"/>
    <property type="molecule type" value="Genomic_DNA"/>
</dbReference>
<comment type="caution">
    <text evidence="3">The sequence shown here is derived from an EMBL/GenBank/DDBJ whole genome shotgun (WGS) entry which is preliminary data.</text>
</comment>
<dbReference type="PANTHER" id="PTHR34825">
    <property type="entry name" value="CONSERVED PROTEIN, WITH A WEAK D-GALACTARATE DEHYDRATASE/ALTRONATE HYDROLASE DOMAIN"/>
    <property type="match status" value="1"/>
</dbReference>
<dbReference type="PANTHER" id="PTHR34825:SF1">
    <property type="entry name" value="AAA-ATPASE-LIKE DOMAIN-CONTAINING PROTEIN"/>
    <property type="match status" value="1"/>
</dbReference>
<feature type="domain" description="AAA-ATPase-like" evidence="2">
    <location>
        <begin position="127"/>
        <end position="325"/>
    </location>
</feature>
<keyword evidence="4" id="KW-1185">Reference proteome</keyword>
<dbReference type="InterPro" id="IPR018631">
    <property type="entry name" value="AAA-ATPase-like_dom"/>
</dbReference>
<evidence type="ECO:0000259" key="2">
    <source>
        <dbReference type="Pfam" id="PF09820"/>
    </source>
</evidence>
<reference evidence="3 4" key="1">
    <citation type="submission" date="2024-02" db="EMBL/GenBank/DDBJ databases">
        <title>A draft genome for the cacao thread blight pathogen Marasmius crinis-equi.</title>
        <authorList>
            <person name="Cohen S.P."/>
            <person name="Baruah I.K."/>
            <person name="Amoako-Attah I."/>
            <person name="Bukari Y."/>
            <person name="Meinhardt L.W."/>
            <person name="Bailey B.A."/>
        </authorList>
    </citation>
    <scope>NUCLEOTIDE SEQUENCE [LARGE SCALE GENOMIC DNA]</scope>
    <source>
        <strain evidence="3 4">GH-76</strain>
    </source>
</reference>
<gene>
    <name evidence="3" type="ORF">V5O48_010667</name>
</gene>
<feature type="compositionally biased region" description="Low complexity" evidence="1">
    <location>
        <begin position="37"/>
        <end position="57"/>
    </location>
</feature>
<organism evidence="3 4">
    <name type="scientific">Marasmius crinis-equi</name>
    <dbReference type="NCBI Taxonomy" id="585013"/>
    <lineage>
        <taxon>Eukaryota</taxon>
        <taxon>Fungi</taxon>
        <taxon>Dikarya</taxon>
        <taxon>Basidiomycota</taxon>
        <taxon>Agaricomycotina</taxon>
        <taxon>Agaricomycetes</taxon>
        <taxon>Agaricomycetidae</taxon>
        <taxon>Agaricales</taxon>
        <taxon>Marasmiineae</taxon>
        <taxon>Marasmiaceae</taxon>
        <taxon>Marasmius</taxon>
    </lineage>
</organism>
<evidence type="ECO:0000313" key="3">
    <source>
        <dbReference type="EMBL" id="KAL0571290.1"/>
    </source>
</evidence>
<feature type="non-terminal residue" evidence="3">
    <location>
        <position position="421"/>
    </location>
</feature>
<evidence type="ECO:0000256" key="1">
    <source>
        <dbReference type="SAM" id="MobiDB-lite"/>
    </source>
</evidence>
<protein>
    <recommendedName>
        <fullName evidence="2">AAA-ATPase-like domain-containing protein</fullName>
    </recommendedName>
</protein>
<evidence type="ECO:0000313" key="4">
    <source>
        <dbReference type="Proteomes" id="UP001465976"/>
    </source>
</evidence>
<name>A0ABR3F7V1_9AGAR</name>
<dbReference type="Pfam" id="PF09820">
    <property type="entry name" value="AAA-ATPase_like"/>
    <property type="match status" value="1"/>
</dbReference>